<evidence type="ECO:0000313" key="2">
    <source>
        <dbReference type="EMBL" id="MFC3763866.1"/>
    </source>
</evidence>
<name>A0ABV7YGV2_9ACTN</name>
<sequence>MSTLRLLALAALLGTLFAVPQSAASAAADRITGMVADYSGGNTIGAELREKMPRADGYKHIDVERTIRKLQELNVNSYLFLIWRSPADWGDLARFLPQARQAGVDVWVYLVPPSECFAPGTPDRCSYPYKTDYIAWAKAIANLSRQHANLAGWMIDDFGHNLEGSGRKPSFTPAYLGQIQAAAKAINKDLPFLPLLYTYQVTKDFLDKYAGFIDGITLAYKDDPARNTVMTHTLRPQLDGVLKTIAPYDMPVVLMLYAGRYTASPLLPSTPYVRTVIDQGLGYLQRKQTAGIVAYGVQFDGASAQQTERKAKTGNGRLSLALASHVATPGLNYIEASQTVRFSTTTNQHKVTFAHRDHRGTTGTNGQHQMQLLLDNQVVWTRTVSDETGSWQTTTVDLTQAAKGKSTAKLAFRLTNTTPVVNSAVDIAIDDLTGQGLTIRNPGFEDATIWQLARYGGRYVVGIDIYDPQRPRHTFELIQQRFAPYE</sequence>
<keyword evidence="3" id="KW-1185">Reference proteome</keyword>
<accession>A0ABV7YGV2</accession>
<evidence type="ECO:0000313" key="3">
    <source>
        <dbReference type="Proteomes" id="UP001595699"/>
    </source>
</evidence>
<feature type="signal peptide" evidence="1">
    <location>
        <begin position="1"/>
        <end position="23"/>
    </location>
</feature>
<dbReference type="RefSeq" id="WP_205120938.1">
    <property type="nucleotide sequence ID" value="NZ_JAFBCM010000001.1"/>
</dbReference>
<dbReference type="InterPro" id="IPR017853">
    <property type="entry name" value="GH"/>
</dbReference>
<protein>
    <submittedName>
        <fullName evidence="2">Uncharacterized protein</fullName>
    </submittedName>
</protein>
<keyword evidence="1" id="KW-0732">Signal</keyword>
<gene>
    <name evidence="2" type="ORF">ACFOUW_23710</name>
</gene>
<dbReference type="Proteomes" id="UP001595699">
    <property type="component" value="Unassembled WGS sequence"/>
</dbReference>
<comment type="caution">
    <text evidence="2">The sequence shown here is derived from an EMBL/GenBank/DDBJ whole genome shotgun (WGS) entry which is preliminary data.</text>
</comment>
<dbReference type="SUPFAM" id="SSF51445">
    <property type="entry name" value="(Trans)glycosidases"/>
    <property type="match status" value="1"/>
</dbReference>
<organism evidence="2 3">
    <name type="scientific">Tenggerimyces flavus</name>
    <dbReference type="NCBI Taxonomy" id="1708749"/>
    <lineage>
        <taxon>Bacteria</taxon>
        <taxon>Bacillati</taxon>
        <taxon>Actinomycetota</taxon>
        <taxon>Actinomycetes</taxon>
        <taxon>Propionibacteriales</taxon>
        <taxon>Nocardioidaceae</taxon>
        <taxon>Tenggerimyces</taxon>
    </lineage>
</organism>
<dbReference type="EMBL" id="JBHRZH010000021">
    <property type="protein sequence ID" value="MFC3763866.1"/>
    <property type="molecule type" value="Genomic_DNA"/>
</dbReference>
<evidence type="ECO:0000256" key="1">
    <source>
        <dbReference type="SAM" id="SignalP"/>
    </source>
</evidence>
<proteinExistence type="predicted"/>
<feature type="chain" id="PRO_5045809443" evidence="1">
    <location>
        <begin position="24"/>
        <end position="486"/>
    </location>
</feature>
<reference evidence="3" key="1">
    <citation type="journal article" date="2019" name="Int. J. Syst. Evol. Microbiol.">
        <title>The Global Catalogue of Microorganisms (GCM) 10K type strain sequencing project: providing services to taxonomists for standard genome sequencing and annotation.</title>
        <authorList>
            <consortium name="The Broad Institute Genomics Platform"/>
            <consortium name="The Broad Institute Genome Sequencing Center for Infectious Disease"/>
            <person name="Wu L."/>
            <person name="Ma J."/>
        </authorList>
    </citation>
    <scope>NUCLEOTIDE SEQUENCE [LARGE SCALE GENOMIC DNA]</scope>
    <source>
        <strain evidence="3">CGMCC 4.7241</strain>
    </source>
</reference>